<dbReference type="InterPro" id="IPR026992">
    <property type="entry name" value="DIOX_N"/>
</dbReference>
<dbReference type="GO" id="GO:0051213">
    <property type="term" value="F:dioxygenase activity"/>
    <property type="evidence" value="ECO:0007669"/>
    <property type="project" value="UniProtKB-ARBA"/>
</dbReference>
<evidence type="ECO:0000256" key="2">
    <source>
        <dbReference type="ARBA" id="ARBA00008056"/>
    </source>
</evidence>
<name>A0ABD3LVY3_EUCGL</name>
<dbReference type="InterPro" id="IPR044861">
    <property type="entry name" value="IPNS-like_FE2OG_OXY"/>
</dbReference>
<evidence type="ECO:0000259" key="7">
    <source>
        <dbReference type="PROSITE" id="PS51471"/>
    </source>
</evidence>
<dbReference type="EMBL" id="JBJKBG010000001">
    <property type="protein sequence ID" value="KAL3755623.1"/>
    <property type="molecule type" value="Genomic_DNA"/>
</dbReference>
<dbReference type="Gene3D" id="2.60.120.330">
    <property type="entry name" value="B-lactam Antibiotic, Isopenicillin N Synthase, Chain"/>
    <property type="match status" value="1"/>
</dbReference>
<dbReference type="Pfam" id="PF14226">
    <property type="entry name" value="DIOX_N"/>
    <property type="match status" value="1"/>
</dbReference>
<accession>A0ABD3LVY3</accession>
<comment type="similarity">
    <text evidence="2 6">Belongs to the iron/ascorbate-dependent oxidoreductase family.</text>
</comment>
<evidence type="ECO:0000256" key="6">
    <source>
        <dbReference type="RuleBase" id="RU003682"/>
    </source>
</evidence>
<dbReference type="GO" id="GO:0046872">
    <property type="term" value="F:metal ion binding"/>
    <property type="evidence" value="ECO:0007669"/>
    <property type="project" value="UniProtKB-KW"/>
</dbReference>
<dbReference type="Proteomes" id="UP001634007">
    <property type="component" value="Unassembled WGS sequence"/>
</dbReference>
<reference evidence="8 9" key="1">
    <citation type="submission" date="2024-11" db="EMBL/GenBank/DDBJ databases">
        <title>Chromosome-level genome assembly of Eucalyptus globulus Labill. provides insights into its genome evolution.</title>
        <authorList>
            <person name="Li X."/>
        </authorList>
    </citation>
    <scope>NUCLEOTIDE SEQUENCE [LARGE SCALE GENOMIC DNA]</scope>
    <source>
        <strain evidence="8">CL2024</strain>
        <tissue evidence="8">Fresh tender leaves</tissue>
    </source>
</reference>
<dbReference type="PROSITE" id="PS51471">
    <property type="entry name" value="FE2OG_OXY"/>
    <property type="match status" value="1"/>
</dbReference>
<comment type="caution">
    <text evidence="8">The sequence shown here is derived from an EMBL/GenBank/DDBJ whole genome shotgun (WGS) entry which is preliminary data.</text>
</comment>
<dbReference type="PANTHER" id="PTHR10209:SF546">
    <property type="entry name" value="1-AMINOCYCLOPROPANE-1-CARBOXYLATE OXIDASE HOMOLOG 4-LIKE"/>
    <property type="match status" value="1"/>
</dbReference>
<comment type="cofactor">
    <cofactor evidence="1">
        <name>Fe cation</name>
        <dbReference type="ChEBI" id="CHEBI:24875"/>
    </cofactor>
</comment>
<dbReference type="InterPro" id="IPR005123">
    <property type="entry name" value="Oxoglu/Fe-dep_dioxygenase_dom"/>
</dbReference>
<dbReference type="AlphaFoldDB" id="A0ABD3LVY3"/>
<feature type="domain" description="Fe2OG dioxygenase" evidence="7">
    <location>
        <begin position="245"/>
        <end position="348"/>
    </location>
</feature>
<keyword evidence="5 6" id="KW-0408">Iron</keyword>
<sequence>MSLPKQANEYSDIANIRITNTVHQADRKSSTSMAAATADTTAPAYDRMKAVKEFDESKSGVKGLSDSGITSIPDIFVHPPDTFSELKPSSNAATLSIPVIDLSDLNSTDRRPMIVAQIKEAARTWGFFQLINHGVPVSTIDETLDAIKAFHEQPQEAKSKYYRRDENRGVMYSSNNDLYRSKAATWHDALQVWMGPDPPEVEEIPEVCRGEVVAWDRHATEVAENVMELLGEGLGLERGRFKELTFSEKRLFVGICYPPCPEPERTVGLTPHSDTSFLTVLVQNQVKGLRVKHGGEWVEVSPVRGGLIVNVGDFLQIVSNGEYQSVEHCVAANAAEEPRISIVMFFNLVKWRSGSSNYYGPLPELLSTERPAIYRDFTEQEFFHNLFSKGFDSKSLIAKIKIPN</sequence>
<evidence type="ECO:0000256" key="4">
    <source>
        <dbReference type="ARBA" id="ARBA00023002"/>
    </source>
</evidence>
<gene>
    <name evidence="8" type="ORF">ACJRO7_002642</name>
</gene>
<keyword evidence="9" id="KW-1185">Reference proteome</keyword>
<protein>
    <recommendedName>
        <fullName evidence="7">Fe2OG dioxygenase domain-containing protein</fullName>
    </recommendedName>
</protein>
<dbReference type="FunFam" id="2.60.120.330:FF:000005">
    <property type="entry name" value="1-aminocyclopropane-1-carboxylate oxidase homolog 1"/>
    <property type="match status" value="1"/>
</dbReference>
<evidence type="ECO:0000313" key="9">
    <source>
        <dbReference type="Proteomes" id="UP001634007"/>
    </source>
</evidence>
<dbReference type="PANTHER" id="PTHR10209">
    <property type="entry name" value="OXIDOREDUCTASE, 2OG-FE II OXYGENASE FAMILY PROTEIN"/>
    <property type="match status" value="1"/>
</dbReference>
<proteinExistence type="inferred from homology"/>
<evidence type="ECO:0000313" key="8">
    <source>
        <dbReference type="EMBL" id="KAL3755623.1"/>
    </source>
</evidence>
<keyword evidence="4 6" id="KW-0560">Oxidoreductase</keyword>
<dbReference type="SUPFAM" id="SSF51197">
    <property type="entry name" value="Clavaminate synthase-like"/>
    <property type="match status" value="1"/>
</dbReference>
<keyword evidence="3 6" id="KW-0479">Metal-binding</keyword>
<dbReference type="InterPro" id="IPR027443">
    <property type="entry name" value="IPNS-like_sf"/>
</dbReference>
<evidence type="ECO:0000256" key="1">
    <source>
        <dbReference type="ARBA" id="ARBA00001962"/>
    </source>
</evidence>
<dbReference type="Pfam" id="PF03171">
    <property type="entry name" value="2OG-FeII_Oxy"/>
    <property type="match status" value="1"/>
</dbReference>
<organism evidence="8 9">
    <name type="scientific">Eucalyptus globulus</name>
    <name type="common">Tasmanian blue gum</name>
    <dbReference type="NCBI Taxonomy" id="34317"/>
    <lineage>
        <taxon>Eukaryota</taxon>
        <taxon>Viridiplantae</taxon>
        <taxon>Streptophyta</taxon>
        <taxon>Embryophyta</taxon>
        <taxon>Tracheophyta</taxon>
        <taxon>Spermatophyta</taxon>
        <taxon>Magnoliopsida</taxon>
        <taxon>eudicotyledons</taxon>
        <taxon>Gunneridae</taxon>
        <taxon>Pentapetalae</taxon>
        <taxon>rosids</taxon>
        <taxon>malvids</taxon>
        <taxon>Myrtales</taxon>
        <taxon>Myrtaceae</taxon>
        <taxon>Myrtoideae</taxon>
        <taxon>Eucalypteae</taxon>
        <taxon>Eucalyptus</taxon>
    </lineage>
</organism>
<evidence type="ECO:0000256" key="5">
    <source>
        <dbReference type="ARBA" id="ARBA00023004"/>
    </source>
</evidence>
<evidence type="ECO:0000256" key="3">
    <source>
        <dbReference type="ARBA" id="ARBA00022723"/>
    </source>
</evidence>